<comment type="caution">
    <text evidence="1">The sequence shown here is derived from an EMBL/GenBank/DDBJ whole genome shotgun (WGS) entry which is preliminary data.</text>
</comment>
<sequence>MQYEQVETIKVNNTVDNATSLYEQLVHDYPFLNKSLLKRYARDYANGAYKILAGVYDINDMGSNFGDEIYQNEIDYLLHDNPNMSVDDLIWRQTNVGVKLNDCQKAKLYHYLQ</sequence>
<reference evidence="2" key="1">
    <citation type="journal article" date="2019" name="Int. J. Syst. Evol. Microbiol.">
        <title>The Global Catalogue of Microorganisms (GCM) 10K type strain sequencing project: providing services to taxonomists for standard genome sequencing and annotation.</title>
        <authorList>
            <consortium name="The Broad Institute Genomics Platform"/>
            <consortium name="The Broad Institute Genome Sequencing Center for Infectious Disease"/>
            <person name="Wu L."/>
            <person name="Ma J."/>
        </authorList>
    </citation>
    <scope>NUCLEOTIDE SEQUENCE [LARGE SCALE GENOMIC DNA]</scope>
    <source>
        <strain evidence="2">KCTC 52473</strain>
    </source>
</reference>
<evidence type="ECO:0000313" key="2">
    <source>
        <dbReference type="Proteomes" id="UP001595478"/>
    </source>
</evidence>
<dbReference type="Proteomes" id="UP001595478">
    <property type="component" value="Unassembled WGS sequence"/>
</dbReference>
<organism evidence="1 2">
    <name type="scientific">Agaribacter flavus</name>
    <dbReference type="NCBI Taxonomy" id="1902781"/>
    <lineage>
        <taxon>Bacteria</taxon>
        <taxon>Pseudomonadati</taxon>
        <taxon>Pseudomonadota</taxon>
        <taxon>Gammaproteobacteria</taxon>
        <taxon>Alteromonadales</taxon>
        <taxon>Alteromonadaceae</taxon>
        <taxon>Agaribacter</taxon>
    </lineage>
</organism>
<proteinExistence type="predicted"/>
<name>A0ABV7FR29_9ALTE</name>
<evidence type="ECO:0000313" key="1">
    <source>
        <dbReference type="EMBL" id="MFC3121610.1"/>
    </source>
</evidence>
<protein>
    <submittedName>
        <fullName evidence="1">Uncharacterized protein</fullName>
    </submittedName>
</protein>
<dbReference type="InterPro" id="IPR038299">
    <property type="entry name" value="DAO_C_sf"/>
</dbReference>
<dbReference type="Gene3D" id="1.10.8.870">
    <property type="entry name" value="Alpha-glycerophosphate oxidase, cap domain"/>
    <property type="match status" value="1"/>
</dbReference>
<accession>A0ABV7FR29</accession>
<gene>
    <name evidence="1" type="ORF">ACFOHL_08240</name>
</gene>
<dbReference type="RefSeq" id="WP_376919746.1">
    <property type="nucleotide sequence ID" value="NZ_JBHRSW010000014.1"/>
</dbReference>
<dbReference type="EMBL" id="JBHRSW010000014">
    <property type="protein sequence ID" value="MFC3121610.1"/>
    <property type="molecule type" value="Genomic_DNA"/>
</dbReference>
<keyword evidence="2" id="KW-1185">Reference proteome</keyword>
<dbReference type="Gene3D" id="6.10.250.1890">
    <property type="match status" value="1"/>
</dbReference>